<dbReference type="OrthoDB" id="380290at2157"/>
<evidence type="ECO:0000313" key="3">
    <source>
        <dbReference type="Proteomes" id="UP000189370"/>
    </source>
</evidence>
<sequence length="160" mass="17827">MLLARRKLIGATVLVGLAGCTGSDSNSDDEDAEDPVEVGDSGGGVSFVRHHFEDHDEIGPRLFVTIRNSRDAAFELGELECRVYDDDDTLVAGEYRTISMSANTTEEFDLTFDMGLEPEDLRQATHYEIIADIPYKNGVTDETQEEFNRPIRFAESTDEE</sequence>
<dbReference type="PROSITE" id="PS51257">
    <property type="entry name" value="PROKAR_LIPOPROTEIN"/>
    <property type="match status" value="1"/>
</dbReference>
<keyword evidence="3" id="KW-1185">Reference proteome</keyword>
<name>A0A1S8AWC7_9EURY</name>
<proteinExistence type="predicted"/>
<dbReference type="Proteomes" id="UP000189370">
    <property type="component" value="Unassembled WGS sequence"/>
</dbReference>
<reference evidence="3" key="1">
    <citation type="submission" date="2016-04" db="EMBL/GenBank/DDBJ databases">
        <authorList>
            <person name="Chen S.-C."/>
            <person name="Lai M.-C."/>
        </authorList>
    </citation>
    <scope>NUCLEOTIDE SEQUENCE [LARGE SCALE GENOMIC DNA]</scope>
    <source>
        <strain evidence="3">AB14</strain>
    </source>
</reference>
<feature type="region of interest" description="Disordered" evidence="1">
    <location>
        <begin position="20"/>
        <end position="40"/>
    </location>
</feature>
<accession>A0A1S8AWC7</accession>
<dbReference type="AlphaFoldDB" id="A0A1S8AWC7"/>
<organism evidence="2 3">
    <name type="scientific">Natrinema saccharevitans</name>
    <dbReference type="NCBI Taxonomy" id="301967"/>
    <lineage>
        <taxon>Archaea</taxon>
        <taxon>Methanobacteriati</taxon>
        <taxon>Methanobacteriota</taxon>
        <taxon>Stenosarchaea group</taxon>
        <taxon>Halobacteria</taxon>
        <taxon>Halobacteriales</taxon>
        <taxon>Natrialbaceae</taxon>
        <taxon>Natrinema</taxon>
    </lineage>
</organism>
<gene>
    <name evidence="2" type="ORF">A6E15_08185</name>
</gene>
<protein>
    <recommendedName>
        <fullName evidence="4">Intracellular proteinase inhibitor BsuPI domain-containing protein</fullName>
    </recommendedName>
</protein>
<evidence type="ECO:0000256" key="1">
    <source>
        <dbReference type="SAM" id="MobiDB-lite"/>
    </source>
</evidence>
<feature type="compositionally biased region" description="Acidic residues" evidence="1">
    <location>
        <begin position="26"/>
        <end position="37"/>
    </location>
</feature>
<dbReference type="EMBL" id="LWLN01000001">
    <property type="protein sequence ID" value="OLZ40972.1"/>
    <property type="molecule type" value="Genomic_DNA"/>
</dbReference>
<dbReference type="RefSeq" id="WP_076145435.1">
    <property type="nucleotide sequence ID" value="NZ_LWLN01000001.1"/>
</dbReference>
<evidence type="ECO:0008006" key="4">
    <source>
        <dbReference type="Google" id="ProtNLM"/>
    </source>
</evidence>
<comment type="caution">
    <text evidence="2">The sequence shown here is derived from an EMBL/GenBank/DDBJ whole genome shotgun (WGS) entry which is preliminary data.</text>
</comment>
<evidence type="ECO:0000313" key="2">
    <source>
        <dbReference type="EMBL" id="OLZ40972.1"/>
    </source>
</evidence>